<proteinExistence type="inferred from homology"/>
<sequence>MERFKLDNGVRVIYNQIQGDMTSFCIGFEAGANNEIGYNYGVAHALEHMLFKGTKNRTEAEINISLDKIFAFNNAMTNYPYSIYYGSCSSYDFKEGFSIFRDIIIEPSFKKEGFKEEMDVILQEWKEWKEDFEQYCEDELFYNSYNQKRIKEMIIGKEESIKNISLQELKNFYEEYYLGDNCVITIISSLGIDDIKAILKNFTIKSSKYNKPKFPEENNKSGTYYKEVQGFNGAKIQYIFNINDLTYEELEALSLYSLFIGEGMSSLLFEEVRTKNGYAYDISSSVKKEKGIEVFSINTSTSKENINKTISSINETLKKSVENLEKLSLKDIDVLKKRLILKREFWLERSVELAKYITTNEVMFNKGVESLNFKYNLESINQVDIVNVVKKVLNNPSIEILY</sequence>
<reference evidence="4 5" key="1">
    <citation type="submission" date="2016-11" db="EMBL/GenBank/DDBJ databases">
        <authorList>
            <person name="Jaros S."/>
            <person name="Januszkiewicz K."/>
            <person name="Wedrychowicz H."/>
        </authorList>
    </citation>
    <scope>NUCLEOTIDE SEQUENCE [LARGE SCALE GENOMIC DNA]</scope>
    <source>
        <strain evidence="4 5">DSM 6191</strain>
    </source>
</reference>
<evidence type="ECO:0000313" key="5">
    <source>
        <dbReference type="Proteomes" id="UP000184241"/>
    </source>
</evidence>
<dbReference type="AlphaFoldDB" id="A0A1M5ZMQ0"/>
<accession>A0A1M5ZMQ0</accession>
<feature type="domain" description="Peptidase M16 N-terminal" evidence="2">
    <location>
        <begin position="18"/>
        <end position="155"/>
    </location>
</feature>
<gene>
    <name evidence="4" type="ORF">SAMN02745941_03126</name>
</gene>
<dbReference type="Pfam" id="PF05193">
    <property type="entry name" value="Peptidase_M16_C"/>
    <property type="match status" value="1"/>
</dbReference>
<dbReference type="InterPro" id="IPR007863">
    <property type="entry name" value="Peptidase_M16_C"/>
</dbReference>
<dbReference type="EMBL" id="FQXU01000009">
    <property type="protein sequence ID" value="SHI25173.1"/>
    <property type="molecule type" value="Genomic_DNA"/>
</dbReference>
<dbReference type="Pfam" id="PF00675">
    <property type="entry name" value="Peptidase_M16"/>
    <property type="match status" value="1"/>
</dbReference>
<dbReference type="Gene3D" id="3.30.830.10">
    <property type="entry name" value="Metalloenzyme, LuxS/M16 peptidase-like"/>
    <property type="match status" value="2"/>
</dbReference>
<dbReference type="InterPro" id="IPR011249">
    <property type="entry name" value="Metalloenz_LuxS/M16"/>
</dbReference>
<comment type="similarity">
    <text evidence="1">Belongs to the peptidase M16 family.</text>
</comment>
<evidence type="ECO:0000259" key="3">
    <source>
        <dbReference type="Pfam" id="PF05193"/>
    </source>
</evidence>
<protein>
    <submittedName>
        <fullName evidence="4">Predicted Zn-dependent peptidase</fullName>
    </submittedName>
</protein>
<dbReference type="PANTHER" id="PTHR11851">
    <property type="entry name" value="METALLOPROTEASE"/>
    <property type="match status" value="1"/>
</dbReference>
<evidence type="ECO:0000256" key="1">
    <source>
        <dbReference type="ARBA" id="ARBA00007261"/>
    </source>
</evidence>
<dbReference type="GO" id="GO:0046872">
    <property type="term" value="F:metal ion binding"/>
    <property type="evidence" value="ECO:0007669"/>
    <property type="project" value="InterPro"/>
</dbReference>
<dbReference type="InterPro" id="IPR050361">
    <property type="entry name" value="MPP/UQCRC_Complex"/>
</dbReference>
<dbReference type="InterPro" id="IPR011765">
    <property type="entry name" value="Pept_M16_N"/>
</dbReference>
<organism evidence="4 5">
    <name type="scientific">Clostridium intestinale DSM 6191</name>
    <dbReference type="NCBI Taxonomy" id="1121320"/>
    <lineage>
        <taxon>Bacteria</taxon>
        <taxon>Bacillati</taxon>
        <taxon>Bacillota</taxon>
        <taxon>Clostridia</taxon>
        <taxon>Eubacteriales</taxon>
        <taxon>Clostridiaceae</taxon>
        <taxon>Clostridium</taxon>
    </lineage>
</organism>
<dbReference type="Proteomes" id="UP000184241">
    <property type="component" value="Unassembled WGS sequence"/>
</dbReference>
<feature type="domain" description="Peptidase M16 C-terminal" evidence="3">
    <location>
        <begin position="163"/>
        <end position="330"/>
    </location>
</feature>
<dbReference type="PANTHER" id="PTHR11851:SF49">
    <property type="entry name" value="MITOCHONDRIAL-PROCESSING PEPTIDASE SUBUNIT ALPHA"/>
    <property type="match status" value="1"/>
</dbReference>
<dbReference type="SUPFAM" id="SSF63411">
    <property type="entry name" value="LuxS/MPP-like metallohydrolase"/>
    <property type="match status" value="2"/>
</dbReference>
<name>A0A1M5ZMQ0_9CLOT</name>
<evidence type="ECO:0000313" key="4">
    <source>
        <dbReference type="EMBL" id="SHI25173.1"/>
    </source>
</evidence>
<evidence type="ECO:0000259" key="2">
    <source>
        <dbReference type="Pfam" id="PF00675"/>
    </source>
</evidence>
<dbReference type="RefSeq" id="WP_073020881.1">
    <property type="nucleotide sequence ID" value="NZ_FQXU01000009.1"/>
</dbReference>